<gene>
    <name evidence="1" type="ORF">COT65_00310</name>
</gene>
<organism evidence="1 2">
    <name type="scientific">Candidatus Shapirobacteria bacterium CG09_land_8_20_14_0_10_47_13</name>
    <dbReference type="NCBI Taxonomy" id="1974481"/>
    <lineage>
        <taxon>Bacteria</taxon>
        <taxon>Candidatus Shapironibacteriota</taxon>
    </lineage>
</organism>
<dbReference type="AlphaFoldDB" id="A0A2H0WNI8"/>
<accession>A0A2H0WNI8</accession>
<comment type="caution">
    <text evidence="1">The sequence shown here is derived from an EMBL/GenBank/DDBJ whole genome shotgun (WGS) entry which is preliminary data.</text>
</comment>
<sequence length="105" mass="11896">MSNPNPQQPPINLEDFSKKSLEFYEQIKKKLEKEAMSKYVAVDHETSNYWLGETASDALSKAKAEFPQKIFYLIQVGSPTSFSIQSITSGSALEKRGLYGFSWTH</sequence>
<protein>
    <submittedName>
        <fullName evidence="1">Uncharacterized protein</fullName>
    </submittedName>
</protein>
<reference evidence="2" key="1">
    <citation type="submission" date="2017-09" db="EMBL/GenBank/DDBJ databases">
        <title>Depth-based differentiation of microbial function through sediment-hosted aquifers and enrichment of novel symbionts in the deep terrestrial subsurface.</title>
        <authorList>
            <person name="Probst A.J."/>
            <person name="Ladd B."/>
            <person name="Jarett J.K."/>
            <person name="Geller-Mcgrath D.E."/>
            <person name="Sieber C.M.K."/>
            <person name="Emerson J.B."/>
            <person name="Anantharaman K."/>
            <person name="Thomas B.C."/>
            <person name="Malmstrom R."/>
            <person name="Stieglmeier M."/>
            <person name="Klingl A."/>
            <person name="Woyke T."/>
            <person name="Ryan C.M."/>
            <person name="Banfield J.F."/>
        </authorList>
    </citation>
    <scope>NUCLEOTIDE SEQUENCE [LARGE SCALE GENOMIC DNA]</scope>
</reference>
<name>A0A2H0WNI8_9BACT</name>
<dbReference type="Proteomes" id="UP000230033">
    <property type="component" value="Unassembled WGS sequence"/>
</dbReference>
<proteinExistence type="predicted"/>
<evidence type="ECO:0000313" key="1">
    <source>
        <dbReference type="EMBL" id="PIS14175.1"/>
    </source>
</evidence>
<dbReference type="EMBL" id="PEZJ01000004">
    <property type="protein sequence ID" value="PIS14175.1"/>
    <property type="molecule type" value="Genomic_DNA"/>
</dbReference>
<evidence type="ECO:0000313" key="2">
    <source>
        <dbReference type="Proteomes" id="UP000230033"/>
    </source>
</evidence>